<dbReference type="AlphaFoldDB" id="A0A2T5C6K8"/>
<keyword evidence="1" id="KW-0472">Membrane</keyword>
<dbReference type="Gene3D" id="2.60.120.1440">
    <property type="match status" value="1"/>
</dbReference>
<proteinExistence type="predicted"/>
<comment type="caution">
    <text evidence="4">The sequence shown here is derived from an EMBL/GenBank/DDBJ whole genome shotgun (WGS) entry which is preliminary data.</text>
</comment>
<gene>
    <name evidence="4" type="ORF">C8N47_101191</name>
</gene>
<evidence type="ECO:0000256" key="1">
    <source>
        <dbReference type="SAM" id="Phobius"/>
    </source>
</evidence>
<dbReference type="Pfam" id="PF04773">
    <property type="entry name" value="FecR"/>
    <property type="match status" value="1"/>
</dbReference>
<dbReference type="Proteomes" id="UP000243525">
    <property type="component" value="Unassembled WGS sequence"/>
</dbReference>
<accession>A0A2T5C6K8</accession>
<evidence type="ECO:0000259" key="2">
    <source>
        <dbReference type="Pfam" id="PF04773"/>
    </source>
</evidence>
<dbReference type="InterPro" id="IPR006860">
    <property type="entry name" value="FecR"/>
</dbReference>
<protein>
    <submittedName>
        <fullName evidence="4">FecR family protein</fullName>
    </submittedName>
</protein>
<evidence type="ECO:0000313" key="4">
    <source>
        <dbReference type="EMBL" id="PTN10542.1"/>
    </source>
</evidence>
<dbReference type="PANTHER" id="PTHR30273:SF2">
    <property type="entry name" value="PROTEIN FECR"/>
    <property type="match status" value="1"/>
</dbReference>
<feature type="domain" description="FecR protein" evidence="2">
    <location>
        <begin position="122"/>
        <end position="216"/>
    </location>
</feature>
<organism evidence="4 5">
    <name type="scientific">Mangrovibacterium marinum</name>
    <dbReference type="NCBI Taxonomy" id="1639118"/>
    <lineage>
        <taxon>Bacteria</taxon>
        <taxon>Pseudomonadati</taxon>
        <taxon>Bacteroidota</taxon>
        <taxon>Bacteroidia</taxon>
        <taxon>Marinilabiliales</taxon>
        <taxon>Prolixibacteraceae</taxon>
        <taxon>Mangrovibacterium</taxon>
    </lineage>
</organism>
<dbReference type="RefSeq" id="WP_107820644.1">
    <property type="nucleotide sequence ID" value="NZ_OY782574.1"/>
</dbReference>
<dbReference type="Pfam" id="PF16344">
    <property type="entry name" value="FecR_C"/>
    <property type="match status" value="1"/>
</dbReference>
<feature type="transmembrane region" description="Helical" evidence="1">
    <location>
        <begin position="84"/>
        <end position="105"/>
    </location>
</feature>
<dbReference type="InterPro" id="IPR032508">
    <property type="entry name" value="FecR_C"/>
</dbReference>
<keyword evidence="5" id="KW-1185">Reference proteome</keyword>
<evidence type="ECO:0000313" key="5">
    <source>
        <dbReference type="Proteomes" id="UP000243525"/>
    </source>
</evidence>
<reference evidence="4 5" key="1">
    <citation type="submission" date="2018-04" db="EMBL/GenBank/DDBJ databases">
        <title>Genomic Encyclopedia of Archaeal and Bacterial Type Strains, Phase II (KMG-II): from individual species to whole genera.</title>
        <authorList>
            <person name="Goeker M."/>
        </authorList>
    </citation>
    <scope>NUCLEOTIDE SEQUENCE [LARGE SCALE GENOMIC DNA]</scope>
    <source>
        <strain evidence="4 5">DSM 28823</strain>
    </source>
</reference>
<dbReference type="PANTHER" id="PTHR30273">
    <property type="entry name" value="PERIPLASMIC SIGNAL SENSOR AND SIGMA FACTOR ACTIVATOR FECR-RELATED"/>
    <property type="match status" value="1"/>
</dbReference>
<dbReference type="InterPro" id="IPR012373">
    <property type="entry name" value="Ferrdict_sens_TM"/>
</dbReference>
<keyword evidence="1" id="KW-1133">Transmembrane helix</keyword>
<dbReference type="Gene3D" id="3.55.50.30">
    <property type="match status" value="1"/>
</dbReference>
<evidence type="ECO:0000259" key="3">
    <source>
        <dbReference type="Pfam" id="PF16344"/>
    </source>
</evidence>
<dbReference type="OrthoDB" id="710640at2"/>
<keyword evidence="1" id="KW-0812">Transmembrane</keyword>
<dbReference type="GO" id="GO:0016989">
    <property type="term" value="F:sigma factor antagonist activity"/>
    <property type="evidence" value="ECO:0007669"/>
    <property type="project" value="TreeGrafter"/>
</dbReference>
<feature type="domain" description="Protein FecR C-terminal" evidence="3">
    <location>
        <begin position="262"/>
        <end position="328"/>
    </location>
</feature>
<sequence>MKKTTSDYLFDPKFKKRISKDSLSELKSGNPDQETKLAWLIGYVLKFRRKEEETGTTADFTEMREQSLELYRRNKSSVFPIIKLRNIAVAASILILVGGSGYWLGQSNFFTTSEMQSQVIEFNTPKGQQSELTLPDGTFVALNYDSKLKYHLASDKSLQEVELDGEAFFHVTKNKSRTFRVTTRDMNVNVLGTQFDVRAYSADTHTETTLFEGSVEIKNILNQKNPVLLKPGQKWLFSKSDHQQKVVAVDPQLSTLWRTGEYYFDQVRLGELVKTLERMYNVNIHLQDSSLERELYSGSVYQRDDIEKLFEIIGLTIPIDVRRDGPDIWLAKK</sequence>
<name>A0A2T5C6K8_9BACT</name>
<dbReference type="EMBL" id="QAAD01000001">
    <property type="protein sequence ID" value="PTN10542.1"/>
    <property type="molecule type" value="Genomic_DNA"/>
</dbReference>